<gene>
    <name evidence="3" type="ORF">LNINA_LOCUS12671</name>
</gene>
<dbReference type="AlphaFoldDB" id="A0AAV1JVX1"/>
<evidence type="ECO:0000313" key="4">
    <source>
        <dbReference type="Proteomes" id="UP001497472"/>
    </source>
</evidence>
<feature type="transmembrane region" description="Helical" evidence="2">
    <location>
        <begin position="162"/>
        <end position="180"/>
    </location>
</feature>
<keyword evidence="4" id="KW-1185">Reference proteome</keyword>
<evidence type="ECO:0000313" key="3">
    <source>
        <dbReference type="EMBL" id="CAK1553703.1"/>
    </source>
</evidence>
<keyword evidence="2" id="KW-0812">Transmembrane</keyword>
<feature type="region of interest" description="Disordered" evidence="1">
    <location>
        <begin position="356"/>
        <end position="404"/>
    </location>
</feature>
<evidence type="ECO:0008006" key="5">
    <source>
        <dbReference type="Google" id="ProtNLM"/>
    </source>
</evidence>
<keyword evidence="2" id="KW-0472">Membrane</keyword>
<protein>
    <recommendedName>
        <fullName evidence="5">Chloride channel CLIC-like protein 1</fullName>
    </recommendedName>
</protein>
<proteinExistence type="predicted"/>
<dbReference type="EMBL" id="CAVLEF010000225">
    <property type="protein sequence ID" value="CAK1553703.1"/>
    <property type="molecule type" value="Genomic_DNA"/>
</dbReference>
<name>A0AAV1JVX1_9NEOP</name>
<sequence>MGPDPWDDGKAEKNVLNDDDLPFDLRMPKEVIKVKTEKSHGMSDWFYKRLLAIILKGGQNKENEDKSIEISLQMRYSQEQMRVLEEYIKSDNALSEDMFRRSVQYIGDSIYKPTITEKIAMAWSEYVYTYFVEYKDYITWSLGVAAFVTATFWLWHYISYNHIIILIAIALYMYEVFVSYKEAEKDEVNRFLSAINACKWHFWTSECEVAPPDPLIMLKHMNPLKIAIRMFTTLISEPMITISAVVNSMLHNITADLMYPFNTIARCTLVLLFNALLIMLLVAVVFNYILNIPFQLNLFYILNIALNPRQRNVGNPGPPVVEQGNQGDRITVETLNRFLDVCSKALTVSQSNNNTTSAISNVSQGTGMKRSSSTGRLPNAKSSFNEEKRQIVFKRKHGGSGDAS</sequence>
<evidence type="ECO:0000256" key="2">
    <source>
        <dbReference type="SAM" id="Phobius"/>
    </source>
</evidence>
<evidence type="ECO:0000256" key="1">
    <source>
        <dbReference type="SAM" id="MobiDB-lite"/>
    </source>
</evidence>
<feature type="compositionally biased region" description="Polar residues" evidence="1">
    <location>
        <begin position="356"/>
        <end position="383"/>
    </location>
</feature>
<feature type="transmembrane region" description="Helical" evidence="2">
    <location>
        <begin position="137"/>
        <end position="156"/>
    </location>
</feature>
<organism evidence="3 4">
    <name type="scientific">Leptosia nina</name>
    <dbReference type="NCBI Taxonomy" id="320188"/>
    <lineage>
        <taxon>Eukaryota</taxon>
        <taxon>Metazoa</taxon>
        <taxon>Ecdysozoa</taxon>
        <taxon>Arthropoda</taxon>
        <taxon>Hexapoda</taxon>
        <taxon>Insecta</taxon>
        <taxon>Pterygota</taxon>
        <taxon>Neoptera</taxon>
        <taxon>Endopterygota</taxon>
        <taxon>Lepidoptera</taxon>
        <taxon>Glossata</taxon>
        <taxon>Ditrysia</taxon>
        <taxon>Papilionoidea</taxon>
        <taxon>Pieridae</taxon>
        <taxon>Pierinae</taxon>
        <taxon>Leptosia</taxon>
    </lineage>
</organism>
<dbReference type="Proteomes" id="UP001497472">
    <property type="component" value="Unassembled WGS sequence"/>
</dbReference>
<comment type="caution">
    <text evidence="3">The sequence shown here is derived from an EMBL/GenBank/DDBJ whole genome shotgun (WGS) entry which is preliminary data.</text>
</comment>
<accession>A0AAV1JVX1</accession>
<feature type="transmembrane region" description="Helical" evidence="2">
    <location>
        <begin position="270"/>
        <end position="290"/>
    </location>
</feature>
<reference evidence="3 4" key="1">
    <citation type="submission" date="2023-11" db="EMBL/GenBank/DDBJ databases">
        <authorList>
            <person name="Okamura Y."/>
        </authorList>
    </citation>
    <scope>NUCLEOTIDE SEQUENCE [LARGE SCALE GENOMIC DNA]</scope>
</reference>
<keyword evidence="2" id="KW-1133">Transmembrane helix</keyword>